<organism evidence="1 2">
    <name type="scientific">Shewanella ulleungensis</name>
    <dbReference type="NCBI Taxonomy" id="2282699"/>
    <lineage>
        <taxon>Bacteria</taxon>
        <taxon>Pseudomonadati</taxon>
        <taxon>Pseudomonadota</taxon>
        <taxon>Gammaproteobacteria</taxon>
        <taxon>Alteromonadales</taxon>
        <taxon>Shewanellaceae</taxon>
        <taxon>Shewanella</taxon>
    </lineage>
</organism>
<sequence length="64" mass="7583">MAFGDQIYRQTKITMSKCHECETSFIKMPIVCHPVNAQNSPTEFILCNRKRNEWWLPMNHGSWP</sequence>
<dbReference type="EMBL" id="BMQW01000005">
    <property type="protein sequence ID" value="GGP88458.1"/>
    <property type="molecule type" value="Genomic_DNA"/>
</dbReference>
<evidence type="ECO:0000313" key="2">
    <source>
        <dbReference type="Proteomes" id="UP000654004"/>
    </source>
</evidence>
<evidence type="ECO:0000313" key="1">
    <source>
        <dbReference type="EMBL" id="GGP88458.1"/>
    </source>
</evidence>
<reference evidence="2" key="1">
    <citation type="journal article" date="2019" name="Int. J. Syst. Evol. Microbiol.">
        <title>The Global Catalogue of Microorganisms (GCM) 10K type strain sequencing project: providing services to taxonomists for standard genome sequencing and annotation.</title>
        <authorList>
            <consortium name="The Broad Institute Genomics Platform"/>
            <consortium name="The Broad Institute Genome Sequencing Center for Infectious Disease"/>
            <person name="Wu L."/>
            <person name="Ma J."/>
        </authorList>
    </citation>
    <scope>NUCLEOTIDE SEQUENCE [LARGE SCALE GENOMIC DNA]</scope>
    <source>
        <strain evidence="2">JCM 32305</strain>
    </source>
</reference>
<gene>
    <name evidence="1" type="ORF">GCM10009410_22990</name>
</gene>
<proteinExistence type="predicted"/>
<name>A0ABQ2QNS6_9GAMM</name>
<accession>A0ABQ2QNS6</accession>
<keyword evidence="2" id="KW-1185">Reference proteome</keyword>
<dbReference type="Proteomes" id="UP000654004">
    <property type="component" value="Unassembled WGS sequence"/>
</dbReference>
<protein>
    <submittedName>
        <fullName evidence="1">Uncharacterized protein</fullName>
    </submittedName>
</protein>
<comment type="caution">
    <text evidence="1">The sequence shown here is derived from an EMBL/GenBank/DDBJ whole genome shotgun (WGS) entry which is preliminary data.</text>
</comment>